<sequence>MGMHGEIGHMITHADGRPCSCGQNGCWEMYAAASKLREASQGMSVREVMNNVRAGRMIDIWENYIHEVVIGLSSLMMIFAPEVIAIGGGLSNAGSIVIDTLRAEVEKTSAFNTFNPFTRIVSAHFQNDAGILGAAALASMME</sequence>
<dbReference type="PANTHER" id="PTHR18964:SF149">
    <property type="entry name" value="BIFUNCTIONAL UDP-N-ACETYLGLUCOSAMINE 2-EPIMERASE_N-ACETYLMANNOSAMINE KINASE"/>
    <property type="match status" value="1"/>
</dbReference>
<evidence type="ECO:0000313" key="1">
    <source>
        <dbReference type="EMBL" id="MPN39462.1"/>
    </source>
</evidence>
<name>A0A645HLY9_9ZZZZ</name>
<dbReference type="Pfam" id="PF00480">
    <property type="entry name" value="ROK"/>
    <property type="match status" value="1"/>
</dbReference>
<dbReference type="PANTHER" id="PTHR18964">
    <property type="entry name" value="ROK (REPRESSOR, ORF, KINASE) FAMILY"/>
    <property type="match status" value="1"/>
</dbReference>
<dbReference type="InterPro" id="IPR000600">
    <property type="entry name" value="ROK"/>
</dbReference>
<dbReference type="EC" id="2.7.1.2" evidence="1"/>
<keyword evidence="1" id="KW-0808">Transferase</keyword>
<dbReference type="InterPro" id="IPR043129">
    <property type="entry name" value="ATPase_NBD"/>
</dbReference>
<comment type="caution">
    <text evidence="1">The sequence shown here is derived from an EMBL/GenBank/DDBJ whole genome shotgun (WGS) entry which is preliminary data.</text>
</comment>
<organism evidence="1">
    <name type="scientific">bioreactor metagenome</name>
    <dbReference type="NCBI Taxonomy" id="1076179"/>
    <lineage>
        <taxon>unclassified sequences</taxon>
        <taxon>metagenomes</taxon>
        <taxon>ecological metagenomes</taxon>
    </lineage>
</organism>
<protein>
    <submittedName>
        <fullName evidence="1">Glucokinase</fullName>
        <ecNumber evidence="1">2.7.1.2</ecNumber>
    </submittedName>
</protein>
<dbReference type="Gene3D" id="3.30.420.40">
    <property type="match status" value="1"/>
</dbReference>
<dbReference type="GO" id="GO:0004340">
    <property type="term" value="F:glucokinase activity"/>
    <property type="evidence" value="ECO:0007669"/>
    <property type="project" value="UniProtKB-EC"/>
</dbReference>
<dbReference type="SUPFAM" id="SSF53067">
    <property type="entry name" value="Actin-like ATPase domain"/>
    <property type="match status" value="1"/>
</dbReference>
<dbReference type="EMBL" id="VSSQ01095294">
    <property type="protein sequence ID" value="MPN39462.1"/>
    <property type="molecule type" value="Genomic_DNA"/>
</dbReference>
<reference evidence="1" key="1">
    <citation type="submission" date="2019-08" db="EMBL/GenBank/DDBJ databases">
        <authorList>
            <person name="Kucharzyk K."/>
            <person name="Murdoch R.W."/>
            <person name="Higgins S."/>
            <person name="Loffler F."/>
        </authorList>
    </citation>
    <scope>NUCLEOTIDE SEQUENCE</scope>
</reference>
<accession>A0A645HLY9</accession>
<dbReference type="AlphaFoldDB" id="A0A645HLY9"/>
<gene>
    <name evidence="1" type="primary">glkA_17</name>
    <name evidence="1" type="ORF">SDC9_186990</name>
</gene>
<proteinExistence type="predicted"/>
<keyword evidence="1" id="KW-0418">Kinase</keyword>